<feature type="compositionally biased region" description="Polar residues" evidence="1">
    <location>
        <begin position="1016"/>
        <end position="1039"/>
    </location>
</feature>
<proteinExistence type="predicted"/>
<feature type="compositionally biased region" description="Basic and acidic residues" evidence="1">
    <location>
        <begin position="10"/>
        <end position="19"/>
    </location>
</feature>
<organism evidence="3">
    <name type="scientific">Ligilactobacillus agilis</name>
    <dbReference type="NCBI Taxonomy" id="1601"/>
    <lineage>
        <taxon>Bacteria</taxon>
        <taxon>Bacillati</taxon>
        <taxon>Bacillota</taxon>
        <taxon>Bacilli</taxon>
        <taxon>Lactobacillales</taxon>
        <taxon>Lactobacillaceae</taxon>
        <taxon>Ligilactobacillus</taxon>
    </lineage>
</organism>
<feature type="compositionally biased region" description="Low complexity" evidence="1">
    <location>
        <begin position="795"/>
        <end position="836"/>
    </location>
</feature>
<keyword evidence="2" id="KW-0472">Membrane</keyword>
<feature type="region of interest" description="Disordered" evidence="1">
    <location>
        <begin position="740"/>
        <end position="999"/>
    </location>
</feature>
<feature type="transmembrane region" description="Helical" evidence="2">
    <location>
        <begin position="166"/>
        <end position="192"/>
    </location>
</feature>
<evidence type="ECO:0000256" key="2">
    <source>
        <dbReference type="SAM" id="Phobius"/>
    </source>
</evidence>
<feature type="compositionally biased region" description="Polar residues" evidence="1">
    <location>
        <begin position="972"/>
        <end position="986"/>
    </location>
</feature>
<name>A0A6F9XLZ0_9LACO</name>
<feature type="transmembrane region" description="Helical" evidence="2">
    <location>
        <begin position="213"/>
        <end position="234"/>
    </location>
</feature>
<accession>A0A6F9XLZ0</accession>
<feature type="transmembrane region" description="Helical" evidence="2">
    <location>
        <begin position="470"/>
        <end position="496"/>
    </location>
</feature>
<keyword evidence="2" id="KW-0812">Transmembrane</keyword>
<feature type="compositionally biased region" description="Low complexity" evidence="1">
    <location>
        <begin position="766"/>
        <end position="777"/>
    </location>
</feature>
<feature type="compositionally biased region" description="Polar residues" evidence="1">
    <location>
        <begin position="908"/>
        <end position="961"/>
    </location>
</feature>
<evidence type="ECO:0000256" key="1">
    <source>
        <dbReference type="SAM" id="MobiDB-lite"/>
    </source>
</evidence>
<feature type="compositionally biased region" description="Low complexity" evidence="1">
    <location>
        <begin position="987"/>
        <end position="999"/>
    </location>
</feature>
<feature type="transmembrane region" description="Helical" evidence="2">
    <location>
        <begin position="517"/>
        <end position="540"/>
    </location>
</feature>
<dbReference type="Proteomes" id="UP000494265">
    <property type="component" value="Unassembled WGS sequence"/>
</dbReference>
<feature type="region of interest" description="Disordered" evidence="1">
    <location>
        <begin position="1"/>
        <end position="24"/>
    </location>
</feature>
<feature type="compositionally biased region" description="Polar residues" evidence="1">
    <location>
        <begin position="854"/>
        <end position="884"/>
    </location>
</feature>
<feature type="compositionally biased region" description="Basic and acidic residues" evidence="1">
    <location>
        <begin position="962"/>
        <end position="971"/>
    </location>
</feature>
<keyword evidence="2" id="KW-1133">Transmembrane helix</keyword>
<feature type="region of interest" description="Disordered" evidence="1">
    <location>
        <begin position="1016"/>
        <end position="1062"/>
    </location>
</feature>
<reference evidence="3" key="1">
    <citation type="submission" date="2019-10" db="EMBL/GenBank/DDBJ databases">
        <title>Lactobacillus agilis SY212 Whole Genome Sequencing Project.</title>
        <authorList>
            <person name="Suzuki S."/>
            <person name="Endo A."/>
            <person name="Maeno S."/>
            <person name="Shiwa Y."/>
            <person name="Matsutani M."/>
            <person name="Kajikawa A."/>
        </authorList>
    </citation>
    <scope>NUCLEOTIDE SEQUENCE</scope>
    <source>
        <strain evidence="3">SY212</strain>
    </source>
</reference>
<evidence type="ECO:0000313" key="3">
    <source>
        <dbReference type="EMBL" id="GET06272.1"/>
    </source>
</evidence>
<gene>
    <name evidence="3" type="ORF">SY212_13020</name>
</gene>
<feature type="transmembrane region" description="Helical" evidence="2">
    <location>
        <begin position="128"/>
        <end position="146"/>
    </location>
</feature>
<feature type="transmembrane region" description="Helical" evidence="2">
    <location>
        <begin position="591"/>
        <end position="610"/>
    </location>
</feature>
<protein>
    <submittedName>
        <fullName evidence="3">Uncharacterized protein</fullName>
    </submittedName>
</protein>
<dbReference type="EMBL" id="BLAM01000126">
    <property type="protein sequence ID" value="GET06272.1"/>
    <property type="molecule type" value="Genomic_DNA"/>
</dbReference>
<sequence>MQKSSSDSDSSTHADDSGSKKPKPVKFADLVKSSTVPVGNLWAFISANTDAVGGSSSKSSTTITYASVLDNNGPGSDSLKQAVRLAHIMQVTGLDHSSTGTTNATHGQLLLGFLMQFSYTVTNSLHELYVFVIQVLNGINVINWLQYGSAKLSDTKYKQLADLLHYLWLAFSNIGFGLLGITIVLTIVFAMLGIRLGQQGGRTTSGSALANGLVGILSKSLLYFIVPLLGLIVYSNMLQYTETLMDDTRYNASDYAVFGTFVNTQDWAYNKNMAIPPALGHKLTATFDSAKVPIITHNDALQINAYAMNDYGLLKLSEDGVQSVGENSTRSNSNKAQAMLSKWRSNSNFDAGSYAGYQMLSKYNRVLKSGKYKDAKLADILMAKEIEGLTNAGAANGSTISTGTTNDAYFYSRTPTGFSDLGMYSYLLTAEAGESKLTLVDTSRINTDVTAPVHSSISLIGSGLLGTSNLVWAAGLMLGIALISVCVTWAIIKALLLSIPSMIGGMTMSAFRSWRGYAQMLGAIAAVAFGTIGSAIWFHLSAGFFIAFSSIFESKLNSKADALAGVISPWFNGNIPHAGELSSVLATQNMYALYNFIFGGILLFLALELVRYRLVLLTLLTSYFQEAVDSFLRAISGHTMNNSVAQSFGALNASGERSAVGKAIGAVGTGAKVAAAVGGMALPFAGAKALGFAGDMKDKATDAKDGFVKSVEKLPGTIGNGLKEFGDGFKDFTDDLLKDTSIGKRGHHKHGSSSNSSHGKHGQSTNKNNSANLSKAAYHPQSSQPVTGGAGQGQMGQSASGLGRPQASSNANSQLSQLANHKQGQQSKSNSRQNSQATGATNAKKLSSADLEQMANNANGDVTNPYTDTSNSTGVDTDVSNLTDSKVAPVTDANTEHDFGVDDGLMQNADTGNEDSLANSQLDTGLSSEDINGLSNDDINPVTADSQAQSEDQQHQRANQNQERHRADSKKQATSNHSQRVSQQGHSASSTSRVSSLTTGNDIQSAVAAQSTVQGLQGTNTNSHSNRSVASATTGSVSPVTTLGGQGQAVGTGQAQSDITSPFQNTRLGANTVESRLVNQSVGDVVSQGVDVGTPSQTISVGDNQVQIDGNSPFRDTSLAGTGTSVGSVLASQGVVDSPVVSTGIDGNSSTVGMLNQSVGTGSQSAVSVSGINSVGQVSNTGVVSSQSVGDVGQTSSYTTMPGQTITVGDSQVQIDSNSPFQNTSLGNSTIGSTLASQSNGVSSVGTTGVGNPQLASMGTGSSVQGQTAVPGTQQRIVRTRNHTLVAGNSAGPVAVGPVVNTMSSVNAAAGHTVTQMMPVQGTSTADLMSSVPVGGVPVDNGIIGTTDAVIDISSNMPALRTALDKAESANSVMQTAPDNEVLVLGASSANQAVADLQDTVVSAWSRQDANEVLPSGTIISGANTVSLGSASQQFADLSAANNKVSSAVATYGKTSSQATQARTMLKQAQQVAVSKGIAPYVVRSAEKVNAVNDALVKSEFALRHGKWSLAEQEAISKLDLDSFDMKL</sequence>
<comment type="caution">
    <text evidence="3">The sequence shown here is derived from an EMBL/GenBank/DDBJ whole genome shotgun (WGS) entry which is preliminary data.</text>
</comment>